<evidence type="ECO:0000313" key="1">
    <source>
        <dbReference type="EMBL" id="QJA69372.1"/>
    </source>
</evidence>
<protein>
    <submittedName>
        <fullName evidence="1">Uncharacterized protein</fullName>
    </submittedName>
</protein>
<dbReference type="AlphaFoldDB" id="A0A6M3JJZ4"/>
<dbReference type="EMBL" id="MT141700">
    <property type="protein sequence ID" value="QJA69372.1"/>
    <property type="molecule type" value="Genomic_DNA"/>
</dbReference>
<organism evidence="1">
    <name type="scientific">viral metagenome</name>
    <dbReference type="NCBI Taxonomy" id="1070528"/>
    <lineage>
        <taxon>unclassified sequences</taxon>
        <taxon>metagenomes</taxon>
        <taxon>organismal metagenomes</taxon>
    </lineage>
</organism>
<proteinExistence type="predicted"/>
<name>A0A6M3JJZ4_9ZZZZ</name>
<sequence length="125" mass="14368">MSSKIEMYVPTVDGDGQALPLEIAYRWRDHVAHTLTELFGGCTCVQASGYYRNTKGNVVMEDVNVVYSYTEKEQADLSHRRVIELAKRLCAGLRQECVLVVYDGKCEYDDDEFEDDWDSEADWKI</sequence>
<accession>A0A6M3JJZ4</accession>
<dbReference type="InterPro" id="IPR021957">
    <property type="entry name" value="DUF3574"/>
</dbReference>
<dbReference type="Pfam" id="PF12098">
    <property type="entry name" value="DUF3574"/>
    <property type="match status" value="1"/>
</dbReference>
<gene>
    <name evidence="1" type="ORF">MM415A04675_0006</name>
</gene>
<reference evidence="1" key="1">
    <citation type="submission" date="2020-03" db="EMBL/GenBank/DDBJ databases">
        <title>The deep terrestrial virosphere.</title>
        <authorList>
            <person name="Holmfeldt K."/>
            <person name="Nilsson E."/>
            <person name="Simone D."/>
            <person name="Lopez-Fernandez M."/>
            <person name="Wu X."/>
            <person name="de Brujin I."/>
            <person name="Lundin D."/>
            <person name="Andersson A."/>
            <person name="Bertilsson S."/>
            <person name="Dopson M."/>
        </authorList>
    </citation>
    <scope>NUCLEOTIDE SEQUENCE</scope>
    <source>
        <strain evidence="1">MM415A04675</strain>
    </source>
</reference>